<dbReference type="EMBL" id="AMCI01001986">
    <property type="protein sequence ID" value="EJX03928.1"/>
    <property type="molecule type" value="Genomic_DNA"/>
</dbReference>
<protein>
    <submittedName>
        <fullName evidence="1">Uncharacterized protein</fullName>
    </submittedName>
</protein>
<sequence length="34" mass="3813">MALIGHFTRSEKLFPVVIIIPMLSDPSWMIGPQS</sequence>
<comment type="caution">
    <text evidence="1">The sequence shown here is derived from an EMBL/GenBank/DDBJ whole genome shotgun (WGS) entry which is preliminary data.</text>
</comment>
<reference evidence="1" key="1">
    <citation type="journal article" date="2012" name="PLoS ONE">
        <title>Gene sets for utilization of primary and secondary nutrition supplies in the distal gut of endangered iberian lynx.</title>
        <authorList>
            <person name="Alcaide M."/>
            <person name="Messina E."/>
            <person name="Richter M."/>
            <person name="Bargiela R."/>
            <person name="Peplies J."/>
            <person name="Huws S.A."/>
            <person name="Newbold C.J."/>
            <person name="Golyshin P.N."/>
            <person name="Simon M.A."/>
            <person name="Lopez G."/>
            <person name="Yakimov M.M."/>
            <person name="Ferrer M."/>
        </authorList>
    </citation>
    <scope>NUCLEOTIDE SEQUENCE</scope>
</reference>
<evidence type="ECO:0000313" key="1">
    <source>
        <dbReference type="EMBL" id="EJX03928.1"/>
    </source>
</evidence>
<organism evidence="1">
    <name type="scientific">gut metagenome</name>
    <dbReference type="NCBI Taxonomy" id="749906"/>
    <lineage>
        <taxon>unclassified sequences</taxon>
        <taxon>metagenomes</taxon>
        <taxon>organismal metagenomes</taxon>
    </lineage>
</organism>
<name>J9GNL8_9ZZZZ</name>
<accession>J9GNL8</accession>
<proteinExistence type="predicted"/>
<gene>
    <name evidence="1" type="ORF">EVA_07965</name>
</gene>
<dbReference type="AlphaFoldDB" id="J9GNL8"/>